<evidence type="ECO:0000313" key="1">
    <source>
        <dbReference type="EMBL" id="EGU30707.1"/>
    </source>
</evidence>
<organism evidence="1 2">
    <name type="scientific">Vibrio ichthyoenteri ATCC 700023</name>
    <dbReference type="NCBI Taxonomy" id="870968"/>
    <lineage>
        <taxon>Bacteria</taxon>
        <taxon>Pseudomonadati</taxon>
        <taxon>Pseudomonadota</taxon>
        <taxon>Gammaproteobacteria</taxon>
        <taxon>Vibrionales</taxon>
        <taxon>Vibrionaceae</taxon>
        <taxon>Vibrio</taxon>
    </lineage>
</organism>
<sequence length="51" mass="5956">MRRHLNESPQALPQRVLPKRLYFGSSLAHRQSIIGLFDLSLIKFAKKKMPH</sequence>
<dbReference type="Proteomes" id="UP000004605">
    <property type="component" value="Unassembled WGS sequence"/>
</dbReference>
<gene>
    <name evidence="1" type="ORF">VII00023_19144</name>
</gene>
<dbReference type="EMBL" id="AFWF01000306">
    <property type="protein sequence ID" value="EGU30707.1"/>
    <property type="molecule type" value="Genomic_DNA"/>
</dbReference>
<reference evidence="1 2" key="1">
    <citation type="journal article" date="2012" name="Int. J. Syst. Evol. Microbiol.">
        <title>Vibrio caribbeanicus sp. nov., isolated from the marine sponge Scleritoderma cyanea.</title>
        <authorList>
            <person name="Hoffmann M."/>
            <person name="Monday S.R."/>
            <person name="Allard M.W."/>
            <person name="Strain E.A."/>
            <person name="Whittaker P."/>
            <person name="Naum M."/>
            <person name="McCarthy P.J."/>
            <person name="Lopez J.V."/>
            <person name="Fischer M."/>
            <person name="Brown E.W."/>
        </authorList>
    </citation>
    <scope>NUCLEOTIDE SEQUENCE [LARGE SCALE GENOMIC DNA]</scope>
    <source>
        <strain evidence="1 2">ATCC 700023</strain>
    </source>
</reference>
<name>F9S7X2_9VIBR</name>
<proteinExistence type="predicted"/>
<dbReference type="AlphaFoldDB" id="F9S7X2"/>
<evidence type="ECO:0000313" key="2">
    <source>
        <dbReference type="Proteomes" id="UP000004605"/>
    </source>
</evidence>
<protein>
    <submittedName>
        <fullName evidence="1">Uncharacterized protein</fullName>
    </submittedName>
</protein>
<keyword evidence="2" id="KW-1185">Reference proteome</keyword>
<accession>F9S7X2</accession>
<comment type="caution">
    <text evidence="1">The sequence shown here is derived from an EMBL/GenBank/DDBJ whole genome shotgun (WGS) entry which is preliminary data.</text>
</comment>